<comment type="subcellular location">
    <subcellularLocation>
        <location evidence="1">Cell membrane</location>
        <topology evidence="1">Multi-pass membrane protein</topology>
    </subcellularLocation>
</comment>
<dbReference type="PANTHER" id="PTHR43394:SF1">
    <property type="entry name" value="ATP-BINDING CASSETTE SUB-FAMILY B MEMBER 10, MITOCHONDRIAL"/>
    <property type="match status" value="1"/>
</dbReference>
<proteinExistence type="predicted"/>
<dbReference type="Gene3D" id="3.40.50.300">
    <property type="entry name" value="P-loop containing nucleotide triphosphate hydrolases"/>
    <property type="match status" value="1"/>
</dbReference>
<dbReference type="CDD" id="cd18547">
    <property type="entry name" value="ABC_6TM_Tm288_like"/>
    <property type="match status" value="1"/>
</dbReference>
<protein>
    <submittedName>
        <fullName evidence="11">ABC transporter ATP-binding protein</fullName>
    </submittedName>
</protein>
<reference evidence="11 12" key="1">
    <citation type="submission" date="2023-06" db="EMBL/GenBank/DDBJ databases">
        <title>Microbacterium sp. nov., isolated from a waste landfill.</title>
        <authorList>
            <person name="Wen W."/>
        </authorList>
    </citation>
    <scope>NUCLEOTIDE SEQUENCE [LARGE SCALE GENOMIC DNA]</scope>
    <source>
        <strain evidence="11 12">ASV49</strain>
    </source>
</reference>
<dbReference type="PROSITE" id="PS50929">
    <property type="entry name" value="ABC_TM1F"/>
    <property type="match status" value="1"/>
</dbReference>
<accession>A0ABT7N1D8</accession>
<dbReference type="SUPFAM" id="SSF52540">
    <property type="entry name" value="P-loop containing nucleoside triphosphate hydrolases"/>
    <property type="match status" value="1"/>
</dbReference>
<keyword evidence="3" id="KW-0547">Nucleotide-binding</keyword>
<feature type="transmembrane region" description="Helical" evidence="8">
    <location>
        <begin position="214"/>
        <end position="231"/>
    </location>
</feature>
<evidence type="ECO:0000313" key="11">
    <source>
        <dbReference type="EMBL" id="MDL9980507.1"/>
    </source>
</evidence>
<organism evidence="11 12">
    <name type="scientific">Microbacterium candidum</name>
    <dbReference type="NCBI Taxonomy" id="3041922"/>
    <lineage>
        <taxon>Bacteria</taxon>
        <taxon>Bacillati</taxon>
        <taxon>Actinomycetota</taxon>
        <taxon>Actinomycetes</taxon>
        <taxon>Micrococcales</taxon>
        <taxon>Microbacteriaceae</taxon>
        <taxon>Microbacterium</taxon>
    </lineage>
</organism>
<dbReference type="SUPFAM" id="SSF90123">
    <property type="entry name" value="ABC transporter transmembrane region"/>
    <property type="match status" value="1"/>
</dbReference>
<evidence type="ECO:0000256" key="8">
    <source>
        <dbReference type="SAM" id="Phobius"/>
    </source>
</evidence>
<dbReference type="InterPro" id="IPR003439">
    <property type="entry name" value="ABC_transporter-like_ATP-bd"/>
</dbReference>
<feature type="domain" description="ABC transmembrane type-1" evidence="10">
    <location>
        <begin position="52"/>
        <end position="378"/>
    </location>
</feature>
<keyword evidence="6 8" id="KW-0472">Membrane</keyword>
<keyword evidence="2 8" id="KW-0812">Transmembrane</keyword>
<feature type="region of interest" description="Disordered" evidence="7">
    <location>
        <begin position="1"/>
        <end position="29"/>
    </location>
</feature>
<evidence type="ECO:0000256" key="5">
    <source>
        <dbReference type="ARBA" id="ARBA00022989"/>
    </source>
</evidence>
<evidence type="ECO:0000256" key="7">
    <source>
        <dbReference type="SAM" id="MobiDB-lite"/>
    </source>
</evidence>
<feature type="transmembrane region" description="Helical" evidence="8">
    <location>
        <begin position="129"/>
        <end position="152"/>
    </location>
</feature>
<dbReference type="InterPro" id="IPR003593">
    <property type="entry name" value="AAA+_ATPase"/>
</dbReference>
<dbReference type="GO" id="GO:0005524">
    <property type="term" value="F:ATP binding"/>
    <property type="evidence" value="ECO:0007669"/>
    <property type="project" value="UniProtKB-KW"/>
</dbReference>
<keyword evidence="4 11" id="KW-0067">ATP-binding</keyword>
<feature type="transmembrane region" description="Helical" evidence="8">
    <location>
        <begin position="329"/>
        <end position="350"/>
    </location>
</feature>
<dbReference type="RefSeq" id="WP_286289456.1">
    <property type="nucleotide sequence ID" value="NZ_JASXSZ010000004.1"/>
</dbReference>
<keyword evidence="5 8" id="KW-1133">Transmembrane helix</keyword>
<evidence type="ECO:0000256" key="2">
    <source>
        <dbReference type="ARBA" id="ARBA00022692"/>
    </source>
</evidence>
<evidence type="ECO:0000256" key="4">
    <source>
        <dbReference type="ARBA" id="ARBA00022840"/>
    </source>
</evidence>
<dbReference type="Pfam" id="PF00005">
    <property type="entry name" value="ABC_tran"/>
    <property type="match status" value="1"/>
</dbReference>
<name>A0ABT7N1D8_9MICO</name>
<evidence type="ECO:0000256" key="1">
    <source>
        <dbReference type="ARBA" id="ARBA00004651"/>
    </source>
</evidence>
<evidence type="ECO:0000313" key="12">
    <source>
        <dbReference type="Proteomes" id="UP001235064"/>
    </source>
</evidence>
<dbReference type="EMBL" id="JASXSZ010000004">
    <property type="protein sequence ID" value="MDL9980507.1"/>
    <property type="molecule type" value="Genomic_DNA"/>
</dbReference>
<feature type="compositionally biased region" description="Low complexity" evidence="7">
    <location>
        <begin position="1"/>
        <end position="13"/>
    </location>
</feature>
<gene>
    <name evidence="11" type="ORF">QSV35_14285</name>
</gene>
<evidence type="ECO:0000256" key="6">
    <source>
        <dbReference type="ARBA" id="ARBA00023136"/>
    </source>
</evidence>
<sequence length="679" mass="73470">MSGQSSQQAQRRGPMGGGPMRGMGMPVSKAQNFGPSARRLLGTLRPDAALLVVVLLLGVVSVTLNVIGPKLLGNATNVVVAGFTSLQFKNVPPGTTQQQIIDYMMTHGQQQQADLLKTMQFVPGQGIDFAQLASILLTVLAVYIGAALFAWLQARILNGVVQRAMHRLRLRVEDKIHRLPLSYFDGTQRGEVLSRVTNDVDNIGQTMQQSLSQMVISLLTVVGVLVMMFLISPLLAVIALVTIPLTLLVTVLVARRSQKLFVAQWAATGVLNARVEETYSGHSIVKVFGHQRAVERDFRGENDAVYKASFGAQFVSGIIMPAMQFIGNLVYVAIAVVGGIQVLNGLISIGDVQAFIQYSRQFTQPLAQLGSMANMLQSGVASAERVFELLDEPDETPDPEPAATAPESASTLRFDDVAFRYTADKPLIHDLSLKAEPGSTVAIVGPTGAGKTTLVNLIMRFYDVDGGAITLDGVDTTTMTRADLRSRTGMVLQDTWLFSGTIRENIAYGRPDATEEEIVEAATAAYVDRFVHALPDGYDTVLDDEASNLSMGERQLVTIARAFLADPRILILDEATSSVDTRTELLIQRAMSRLRIDRTSFVIAHRLSTIRDADLILVMENGAIVEQGAHDELLAARGAYWRLYNAQFEGAAEEEDDLGPELAAQAAALAAPGDVDPVH</sequence>
<evidence type="ECO:0000259" key="10">
    <source>
        <dbReference type="PROSITE" id="PS50929"/>
    </source>
</evidence>
<dbReference type="InterPro" id="IPR039421">
    <property type="entry name" value="Type_1_exporter"/>
</dbReference>
<dbReference type="InterPro" id="IPR011527">
    <property type="entry name" value="ABC1_TM_dom"/>
</dbReference>
<dbReference type="PANTHER" id="PTHR43394">
    <property type="entry name" value="ATP-DEPENDENT PERMEASE MDL1, MITOCHONDRIAL"/>
    <property type="match status" value="1"/>
</dbReference>
<dbReference type="Pfam" id="PF00664">
    <property type="entry name" value="ABC_membrane"/>
    <property type="match status" value="1"/>
</dbReference>
<dbReference type="Gene3D" id="1.20.1560.10">
    <property type="entry name" value="ABC transporter type 1, transmembrane domain"/>
    <property type="match status" value="1"/>
</dbReference>
<dbReference type="SMART" id="SM00382">
    <property type="entry name" value="AAA"/>
    <property type="match status" value="1"/>
</dbReference>
<feature type="transmembrane region" description="Helical" evidence="8">
    <location>
        <begin position="48"/>
        <end position="67"/>
    </location>
</feature>
<keyword evidence="12" id="KW-1185">Reference proteome</keyword>
<feature type="transmembrane region" description="Helical" evidence="8">
    <location>
        <begin position="237"/>
        <end position="254"/>
    </location>
</feature>
<evidence type="ECO:0000256" key="3">
    <source>
        <dbReference type="ARBA" id="ARBA00022741"/>
    </source>
</evidence>
<dbReference type="InterPro" id="IPR036640">
    <property type="entry name" value="ABC1_TM_sf"/>
</dbReference>
<dbReference type="CDD" id="cd03254">
    <property type="entry name" value="ABCC_Glucan_exporter_like"/>
    <property type="match status" value="1"/>
</dbReference>
<comment type="caution">
    <text evidence="11">The sequence shown here is derived from an EMBL/GenBank/DDBJ whole genome shotgun (WGS) entry which is preliminary data.</text>
</comment>
<dbReference type="Proteomes" id="UP001235064">
    <property type="component" value="Unassembled WGS sequence"/>
</dbReference>
<feature type="domain" description="ABC transporter" evidence="9">
    <location>
        <begin position="412"/>
        <end position="646"/>
    </location>
</feature>
<dbReference type="PROSITE" id="PS50893">
    <property type="entry name" value="ABC_TRANSPORTER_2"/>
    <property type="match status" value="1"/>
</dbReference>
<dbReference type="InterPro" id="IPR027417">
    <property type="entry name" value="P-loop_NTPase"/>
</dbReference>
<evidence type="ECO:0000259" key="9">
    <source>
        <dbReference type="PROSITE" id="PS50893"/>
    </source>
</evidence>